<comment type="caution">
    <text evidence="1">The sequence shown here is derived from an EMBL/GenBank/DDBJ whole genome shotgun (WGS) entry which is preliminary data.</text>
</comment>
<dbReference type="RefSeq" id="WP_008817589.1">
    <property type="nucleotide sequence ID" value="NZ_CABKQS010000002.1"/>
</dbReference>
<dbReference type="AlphaFoldDB" id="A0AAP2XU21"/>
<evidence type="ECO:0000313" key="1">
    <source>
        <dbReference type="EMBL" id="MCR0235107.1"/>
    </source>
</evidence>
<evidence type="ECO:0000313" key="2">
    <source>
        <dbReference type="Proteomes" id="UP001203972"/>
    </source>
</evidence>
<accession>A0AAP2XU21</accession>
<gene>
    <name evidence="1" type="ORF">MKC95_20280</name>
</gene>
<name>A0AAP2XU21_CLOIN</name>
<organism evidence="1 2">
    <name type="scientific">Clostridium innocuum</name>
    <dbReference type="NCBI Taxonomy" id="1522"/>
    <lineage>
        <taxon>Bacteria</taxon>
        <taxon>Bacillati</taxon>
        <taxon>Bacillota</taxon>
        <taxon>Clostridia</taxon>
        <taxon>Eubacteriales</taxon>
        <taxon>Clostridiaceae</taxon>
        <taxon>Clostridium</taxon>
    </lineage>
</organism>
<reference evidence="1" key="1">
    <citation type="journal article" date="2022" name="Clin. Infect. Dis.">
        <title>Association between Clostridium innocuum and antibiotic-associated diarrhea in adults and children: A cross-sectional study and comparative genomics analysis.</title>
        <authorList>
            <person name="Cherny K.E."/>
            <person name="Muscat E.B."/>
            <person name="Balaji A."/>
            <person name="Mukherjee J."/>
            <person name="Ozer E.A."/>
            <person name="Angarone M.P."/>
            <person name="Hauser A.R."/>
            <person name="Sichel J.S."/>
            <person name="Amponsah E."/>
            <person name="Kociolek L.K."/>
        </authorList>
    </citation>
    <scope>NUCLEOTIDE SEQUENCE</scope>
    <source>
        <strain evidence="1">NU1-AC-029v</strain>
    </source>
</reference>
<sequence length="58" mass="6662">MLLRLLKNDLLHGKLTNFMVNDIPCRIHHAVLCQYIPDLLITKPDILLHGRYGKGGRL</sequence>
<protein>
    <submittedName>
        <fullName evidence="1">Uncharacterized protein</fullName>
    </submittedName>
</protein>
<proteinExistence type="predicted"/>
<dbReference type="Proteomes" id="UP001203972">
    <property type="component" value="Unassembled WGS sequence"/>
</dbReference>
<dbReference type="EMBL" id="JAKTMA010000050">
    <property type="protein sequence ID" value="MCR0235107.1"/>
    <property type="molecule type" value="Genomic_DNA"/>
</dbReference>